<comment type="cofactor">
    <cofactor evidence="1 13">
        <name>heme</name>
        <dbReference type="ChEBI" id="CHEBI:30413"/>
    </cofactor>
</comment>
<evidence type="ECO:0000256" key="11">
    <source>
        <dbReference type="ARBA" id="ARBA00023033"/>
    </source>
</evidence>
<dbReference type="Gene3D" id="1.10.630.10">
    <property type="entry name" value="Cytochrome P450"/>
    <property type="match status" value="2"/>
</dbReference>
<evidence type="ECO:0000256" key="6">
    <source>
        <dbReference type="ARBA" id="ARBA00022723"/>
    </source>
</evidence>
<evidence type="ECO:0000256" key="2">
    <source>
        <dbReference type="ARBA" id="ARBA00004174"/>
    </source>
</evidence>
<evidence type="ECO:0008006" key="17">
    <source>
        <dbReference type="Google" id="ProtNLM"/>
    </source>
</evidence>
<dbReference type="InterPro" id="IPR001128">
    <property type="entry name" value="Cyt_P450"/>
</dbReference>
<gene>
    <name evidence="15" type="primary">106090392</name>
</gene>
<evidence type="ECO:0000256" key="7">
    <source>
        <dbReference type="ARBA" id="ARBA00022824"/>
    </source>
</evidence>
<dbReference type="InterPro" id="IPR002401">
    <property type="entry name" value="Cyt_P450_E_grp-I"/>
</dbReference>
<proteinExistence type="inferred from homology"/>
<dbReference type="VEuPathDB" id="VectorBase:SCAU015670"/>
<dbReference type="SUPFAM" id="SSF48264">
    <property type="entry name" value="Cytochrome P450"/>
    <property type="match status" value="2"/>
</dbReference>
<evidence type="ECO:0000256" key="13">
    <source>
        <dbReference type="PIRSR" id="PIRSR602401-1"/>
    </source>
</evidence>
<dbReference type="EnsemblMetazoa" id="SCAU015670-RA">
    <property type="protein sequence ID" value="SCAU015670-PA"/>
    <property type="gene ID" value="SCAU015670"/>
</dbReference>
<dbReference type="STRING" id="35570.A0A1I8QBK7"/>
<keyword evidence="6 13" id="KW-0479">Metal-binding</keyword>
<keyword evidence="14" id="KW-0812">Transmembrane</keyword>
<protein>
    <recommendedName>
        <fullName evidence="17">Cytochrome P450</fullName>
    </recommendedName>
</protein>
<evidence type="ECO:0000256" key="3">
    <source>
        <dbReference type="ARBA" id="ARBA00004406"/>
    </source>
</evidence>
<dbReference type="CDD" id="cd11056">
    <property type="entry name" value="CYP6-like"/>
    <property type="match status" value="2"/>
</dbReference>
<dbReference type="PRINTS" id="PR00385">
    <property type="entry name" value="P450"/>
</dbReference>
<feature type="binding site" description="axial binding residue" evidence="13">
    <location>
        <position position="445"/>
    </location>
    <ligand>
        <name>heme</name>
        <dbReference type="ChEBI" id="CHEBI:30413"/>
    </ligand>
    <ligandPart>
        <name>Fe</name>
        <dbReference type="ChEBI" id="CHEBI:18248"/>
    </ligandPart>
</feature>
<dbReference type="PANTHER" id="PTHR24292:SF100">
    <property type="entry name" value="CYTOCHROME P450 6A16, ISOFORM B-RELATED"/>
    <property type="match status" value="1"/>
</dbReference>
<keyword evidence="7" id="KW-0256">Endoplasmic reticulum</keyword>
<keyword evidence="5 13" id="KW-0349">Heme</keyword>
<dbReference type="PANTHER" id="PTHR24292">
    <property type="entry name" value="CYTOCHROME P450"/>
    <property type="match status" value="1"/>
</dbReference>
<keyword evidence="11" id="KW-0503">Monooxygenase</keyword>
<dbReference type="PROSITE" id="PS00086">
    <property type="entry name" value="CYTOCHROME_P450"/>
    <property type="match status" value="2"/>
</dbReference>
<dbReference type="Proteomes" id="UP000095300">
    <property type="component" value="Unassembled WGS sequence"/>
</dbReference>
<evidence type="ECO:0000256" key="10">
    <source>
        <dbReference type="ARBA" id="ARBA00023004"/>
    </source>
</evidence>
<evidence type="ECO:0000313" key="15">
    <source>
        <dbReference type="EnsemblMetazoa" id="SCAU015670-PA"/>
    </source>
</evidence>
<comment type="subcellular location">
    <subcellularLocation>
        <location evidence="3">Endoplasmic reticulum membrane</location>
        <topology evidence="3">Peripheral membrane protein</topology>
    </subcellularLocation>
    <subcellularLocation>
        <location evidence="2">Microsome membrane</location>
        <topology evidence="2">Peripheral membrane protein</topology>
    </subcellularLocation>
</comment>
<keyword evidence="14" id="KW-1133">Transmembrane helix</keyword>
<dbReference type="GO" id="GO:0020037">
    <property type="term" value="F:heme binding"/>
    <property type="evidence" value="ECO:0007669"/>
    <property type="project" value="InterPro"/>
</dbReference>
<dbReference type="InterPro" id="IPR036396">
    <property type="entry name" value="Cyt_P450_sf"/>
</dbReference>
<evidence type="ECO:0000256" key="1">
    <source>
        <dbReference type="ARBA" id="ARBA00001971"/>
    </source>
</evidence>
<keyword evidence="16" id="KW-1185">Reference proteome</keyword>
<evidence type="ECO:0000313" key="16">
    <source>
        <dbReference type="Proteomes" id="UP000095300"/>
    </source>
</evidence>
<dbReference type="InterPro" id="IPR017972">
    <property type="entry name" value="Cyt_P450_CS"/>
</dbReference>
<keyword evidence="8" id="KW-0492">Microsome</keyword>
<feature type="transmembrane region" description="Helical" evidence="14">
    <location>
        <begin position="6"/>
        <end position="22"/>
    </location>
</feature>
<evidence type="ECO:0000256" key="8">
    <source>
        <dbReference type="ARBA" id="ARBA00022848"/>
    </source>
</evidence>
<dbReference type="AlphaFoldDB" id="A0A1I8QBK7"/>
<dbReference type="GO" id="GO:0016705">
    <property type="term" value="F:oxidoreductase activity, acting on paired donors, with incorporation or reduction of molecular oxygen"/>
    <property type="evidence" value="ECO:0007669"/>
    <property type="project" value="InterPro"/>
</dbReference>
<accession>A0A1I8QBK7</accession>
<dbReference type="GO" id="GO:0004497">
    <property type="term" value="F:monooxygenase activity"/>
    <property type="evidence" value="ECO:0007669"/>
    <property type="project" value="UniProtKB-KW"/>
</dbReference>
<feature type="transmembrane region" description="Helical" evidence="14">
    <location>
        <begin position="502"/>
        <end position="521"/>
    </location>
</feature>
<sequence>MEPTTQVLYLVLACTSVVLVFLRRHLNYWKRRGIPHEEPHALFGNMKGARSEMGVGEILANYYHKFKGSGPFAGIYIGLRPAAVLLDKTAIKHVLIKDFSNFTDRGLYYNEKEDPLTGHIFFMDGQKWRRMRNKLSPTFTSGKMKYMYPTLQKVADELVEVLAERIQEDPVLEIRDLLGRFTTDIIGRVVFGIECNCLKNKNSDFMNFGRKSIEVPRHHSVIMNLIDSFPGVARKLGMRVLPEDVHQFFMRIIKETVDYREQNQVKANDFLNLLIELKNDKEDKSGLGGLTFEEMAAQLFAFFIAGLETSSSTMAYAIYELAMNPEIQDRLRHEVMQAFEKDEAITYETVMQIPYLNQVLSESLRKYPIGSFVTRRALNDYTIPGYPKYSVEKGTTFFVSILGIHHDPELYPNPEKFDPERFSPELVKQRESVEFLGFGDGPRNCIGMRFGQMQSRLGLAYIIKHYRFSVCPQTERNLKFDPLSQSLKTLHPILLRKLKMELGTSFLYLIIAVTSVAIYFLRKNLNYWQNRGIPHEKPHILFGNMIGFRTKLGFGEIMANYYRKFKGTGPFAGIYLGQRPAAVLLDIPTIKQVLIKDFSNFTDRGMYYNEKDDPLTGHLFFMDGERWRNMRNKLSPNFTSGKMRYMYPTLVKVSEEFMKVLAERIQADPVLEVRDLLGRFTTDIIGRVAFGIECNSLKEHNTDFMTLGRKSIEVPRHNSLIMQFIDSFPRLARKLNMRILPEDVHQFFMRVIKETVDYREKHHIEANDFLNLLLELKHDTENKSGLGGLSFEELAAQVFVFFIAGFETSSSTMSYALYELALNQELQDCLREEINAAFENHEITYEVVMNLPYLNQVLNESLRKYPIVPFLTRRALKDYSLPDYPKYTIENGTTVIIPTLGIHHDPEIYPNPEIFDPERFNPEMAKQRESVEFLGFGDGPRNCIGKRFGQMQSRLGMASIIKNFRFSVCPQTEMKLKFDPLAPTLTTQKPIYLKVEVIK</sequence>
<evidence type="ECO:0000256" key="14">
    <source>
        <dbReference type="SAM" id="Phobius"/>
    </source>
</evidence>
<name>A0A1I8QBK7_STOCA</name>
<evidence type="ECO:0000256" key="4">
    <source>
        <dbReference type="ARBA" id="ARBA00010617"/>
    </source>
</evidence>
<keyword evidence="9" id="KW-0560">Oxidoreductase</keyword>
<dbReference type="GO" id="GO:0005789">
    <property type="term" value="C:endoplasmic reticulum membrane"/>
    <property type="evidence" value="ECO:0007669"/>
    <property type="project" value="UniProtKB-SubCell"/>
</dbReference>
<comment type="similarity">
    <text evidence="4">Belongs to the cytochrome P450 family.</text>
</comment>
<dbReference type="PRINTS" id="PR00463">
    <property type="entry name" value="EP450I"/>
</dbReference>
<reference evidence="15" key="1">
    <citation type="submission" date="2020-05" db="UniProtKB">
        <authorList>
            <consortium name="EnsemblMetazoa"/>
        </authorList>
    </citation>
    <scope>IDENTIFICATION</scope>
    <source>
        <strain evidence="15">USDA</strain>
    </source>
</reference>
<keyword evidence="12 14" id="KW-0472">Membrane</keyword>
<dbReference type="Pfam" id="PF00067">
    <property type="entry name" value="p450"/>
    <property type="match status" value="2"/>
</dbReference>
<organism evidence="15 16">
    <name type="scientific">Stomoxys calcitrans</name>
    <name type="common">Stable fly</name>
    <name type="synonym">Conops calcitrans</name>
    <dbReference type="NCBI Taxonomy" id="35570"/>
    <lineage>
        <taxon>Eukaryota</taxon>
        <taxon>Metazoa</taxon>
        <taxon>Ecdysozoa</taxon>
        <taxon>Arthropoda</taxon>
        <taxon>Hexapoda</taxon>
        <taxon>Insecta</taxon>
        <taxon>Pterygota</taxon>
        <taxon>Neoptera</taxon>
        <taxon>Endopterygota</taxon>
        <taxon>Diptera</taxon>
        <taxon>Brachycera</taxon>
        <taxon>Muscomorpha</taxon>
        <taxon>Muscoidea</taxon>
        <taxon>Muscidae</taxon>
        <taxon>Stomoxys</taxon>
    </lineage>
</organism>
<keyword evidence="10 13" id="KW-0408">Iron</keyword>
<dbReference type="OrthoDB" id="2789670at2759"/>
<dbReference type="GO" id="GO:0005506">
    <property type="term" value="F:iron ion binding"/>
    <property type="evidence" value="ECO:0007669"/>
    <property type="project" value="InterPro"/>
</dbReference>
<evidence type="ECO:0000256" key="12">
    <source>
        <dbReference type="ARBA" id="ARBA00023136"/>
    </source>
</evidence>
<evidence type="ECO:0000256" key="5">
    <source>
        <dbReference type="ARBA" id="ARBA00022617"/>
    </source>
</evidence>
<dbReference type="FunFam" id="1.10.630.10:FF:000042">
    <property type="entry name" value="Cytochrome P450"/>
    <property type="match status" value="2"/>
</dbReference>
<evidence type="ECO:0000256" key="9">
    <source>
        <dbReference type="ARBA" id="ARBA00023002"/>
    </source>
</evidence>
<dbReference type="InterPro" id="IPR050476">
    <property type="entry name" value="Insect_CytP450_Detox"/>
</dbReference>